<dbReference type="Proteomes" id="UP001169492">
    <property type="component" value="Unassembled WGS sequence"/>
</dbReference>
<evidence type="ECO:0000313" key="8">
    <source>
        <dbReference type="Proteomes" id="UP001169491"/>
    </source>
</evidence>
<dbReference type="Pfam" id="PF00158">
    <property type="entry name" value="Sigma54_activat"/>
    <property type="match status" value="1"/>
</dbReference>
<accession>A0AAW7R4P8</accession>
<evidence type="ECO:0000313" key="6">
    <source>
        <dbReference type="EMBL" id="MDN7125665.1"/>
    </source>
</evidence>
<dbReference type="InterPro" id="IPR027417">
    <property type="entry name" value="P-loop_NTPase"/>
</dbReference>
<dbReference type="Pfam" id="PF02954">
    <property type="entry name" value="HTH_8"/>
    <property type="match status" value="1"/>
</dbReference>
<dbReference type="FunFam" id="3.40.50.300:FF:000006">
    <property type="entry name" value="DNA-binding transcriptional regulator NtrC"/>
    <property type="match status" value="1"/>
</dbReference>
<dbReference type="InterPro" id="IPR025662">
    <property type="entry name" value="Sigma_54_int_dom_ATP-bd_1"/>
</dbReference>
<dbReference type="PROSITE" id="PS00675">
    <property type="entry name" value="SIGMA54_INTERACT_1"/>
    <property type="match status" value="1"/>
</dbReference>
<dbReference type="SUPFAM" id="SSF52540">
    <property type="entry name" value="P-loop containing nucleoside triphosphate hydrolases"/>
    <property type="match status" value="1"/>
</dbReference>
<evidence type="ECO:0000256" key="1">
    <source>
        <dbReference type="ARBA" id="ARBA00022741"/>
    </source>
</evidence>
<dbReference type="InterPro" id="IPR002197">
    <property type="entry name" value="HTH_Fis"/>
</dbReference>
<dbReference type="InterPro" id="IPR009057">
    <property type="entry name" value="Homeodomain-like_sf"/>
</dbReference>
<feature type="domain" description="Sigma-54 factor interaction" evidence="5">
    <location>
        <begin position="184"/>
        <end position="414"/>
    </location>
</feature>
<dbReference type="Gene3D" id="3.40.50.300">
    <property type="entry name" value="P-loop containing nucleotide triphosphate hydrolases"/>
    <property type="match status" value="1"/>
</dbReference>
<evidence type="ECO:0000256" key="3">
    <source>
        <dbReference type="ARBA" id="ARBA00023015"/>
    </source>
</evidence>
<dbReference type="EMBL" id="JAGGJC010000006">
    <property type="protein sequence ID" value="MDN7130471.1"/>
    <property type="molecule type" value="Genomic_DNA"/>
</dbReference>
<evidence type="ECO:0000313" key="7">
    <source>
        <dbReference type="EMBL" id="MDN7130471.1"/>
    </source>
</evidence>
<dbReference type="SUPFAM" id="SSF46689">
    <property type="entry name" value="Homeodomain-like"/>
    <property type="match status" value="1"/>
</dbReference>
<organism evidence="6 9">
    <name type="scientific">Pseudidiomarina terrestris</name>
    <dbReference type="NCBI Taxonomy" id="2820060"/>
    <lineage>
        <taxon>Bacteria</taxon>
        <taxon>Pseudomonadati</taxon>
        <taxon>Pseudomonadota</taxon>
        <taxon>Gammaproteobacteria</taxon>
        <taxon>Alteromonadales</taxon>
        <taxon>Idiomarinaceae</taxon>
        <taxon>Pseudidiomarina</taxon>
    </lineage>
</organism>
<keyword evidence="8" id="KW-1185">Reference proteome</keyword>
<dbReference type="CDD" id="cd00009">
    <property type="entry name" value="AAA"/>
    <property type="match status" value="1"/>
</dbReference>
<dbReference type="EMBL" id="JAGGJB010000007">
    <property type="protein sequence ID" value="MDN7125665.1"/>
    <property type="molecule type" value="Genomic_DNA"/>
</dbReference>
<dbReference type="GO" id="GO:0043565">
    <property type="term" value="F:sequence-specific DNA binding"/>
    <property type="evidence" value="ECO:0007669"/>
    <property type="project" value="InterPro"/>
</dbReference>
<evidence type="ECO:0000256" key="4">
    <source>
        <dbReference type="ARBA" id="ARBA00023163"/>
    </source>
</evidence>
<keyword evidence="3" id="KW-0805">Transcription regulation</keyword>
<protein>
    <submittedName>
        <fullName evidence="6">Sigma-54-dependent Fis family transcriptional regulator</fullName>
    </submittedName>
</protein>
<sequence>MAKSKTTVLLSWIGGNDLSKVESGASTLLNGGAIASTLANCEFDEVELLYNYPQENVDPYLTWLSALTKSKVSARYVEMTSPTNFDEIYKAAHALIRSQQGKHHDISFLLSPGTPAMQAVWILLGKTACDATFYESSIEQGVRKVDIPFALAAEYLPAARKIDEIKLTDISMSRVPINAAFESIITRNPTMEMLKNRAQVLADRNVPVLIYGETGTGKELFARAIHNASKRSNKPFIALNCGAIPSELVDSILFGHVKGAFTGAVDDKKGVFDDAHGGTLFLDEFGELTPPTQIRLLRVLQEGTFLPVGGNKERKVDVRIITATHQNLFDLVSKGSFREDLFYRVAVGVLNLPPIREREGDLLLLAEHLIRELKEAEPSLQDKKLSISAKNFIVKQSWRGNVRELHSTLMRAFLWAANNLIEQTDIEEAMFTSKPQVSGLMSHDIAEGVDIKGLMDDLAKEYIMRALAYTGQNKKKAARLLGLKNYQTLNNWMEKYHLQ</sequence>
<comment type="caution">
    <text evidence="6">The sequence shown here is derived from an EMBL/GenBank/DDBJ whole genome shotgun (WGS) entry which is preliminary data.</text>
</comment>
<dbReference type="Gene3D" id="1.10.10.60">
    <property type="entry name" value="Homeodomain-like"/>
    <property type="match status" value="1"/>
</dbReference>
<dbReference type="Proteomes" id="UP001169491">
    <property type="component" value="Unassembled WGS sequence"/>
</dbReference>
<keyword evidence="4" id="KW-0804">Transcription</keyword>
<evidence type="ECO:0000259" key="5">
    <source>
        <dbReference type="PROSITE" id="PS50045"/>
    </source>
</evidence>
<gene>
    <name evidence="6" type="ORF">J6I90_12305</name>
    <name evidence="7" type="ORF">J6I92_11370</name>
</gene>
<keyword evidence="2" id="KW-0067">ATP-binding</keyword>
<dbReference type="RefSeq" id="WP_301775100.1">
    <property type="nucleotide sequence ID" value="NZ_JAGGJB010000007.1"/>
</dbReference>
<proteinExistence type="predicted"/>
<evidence type="ECO:0000256" key="2">
    <source>
        <dbReference type="ARBA" id="ARBA00022840"/>
    </source>
</evidence>
<dbReference type="Pfam" id="PF25601">
    <property type="entry name" value="AAA_lid_14"/>
    <property type="match status" value="1"/>
</dbReference>
<evidence type="ECO:0000313" key="9">
    <source>
        <dbReference type="Proteomes" id="UP001169492"/>
    </source>
</evidence>
<dbReference type="PANTHER" id="PTHR32071">
    <property type="entry name" value="TRANSCRIPTIONAL REGULATORY PROTEIN"/>
    <property type="match status" value="1"/>
</dbReference>
<keyword evidence="1" id="KW-0547">Nucleotide-binding</keyword>
<dbReference type="GO" id="GO:0005524">
    <property type="term" value="F:ATP binding"/>
    <property type="evidence" value="ECO:0007669"/>
    <property type="project" value="UniProtKB-KW"/>
</dbReference>
<dbReference type="Gene3D" id="1.10.8.60">
    <property type="match status" value="1"/>
</dbReference>
<dbReference type="InterPro" id="IPR002078">
    <property type="entry name" value="Sigma_54_int"/>
</dbReference>
<dbReference type="InterPro" id="IPR003593">
    <property type="entry name" value="AAA+_ATPase"/>
</dbReference>
<dbReference type="GO" id="GO:0006355">
    <property type="term" value="P:regulation of DNA-templated transcription"/>
    <property type="evidence" value="ECO:0007669"/>
    <property type="project" value="InterPro"/>
</dbReference>
<reference evidence="8 9" key="1">
    <citation type="submission" date="2021-03" db="EMBL/GenBank/DDBJ databases">
        <title>Pseudidiomarina terrestris, a new bacterium isolated from saline soil.</title>
        <authorList>
            <person name="Galisteo C."/>
            <person name="De La Haba R."/>
            <person name="Sanchez-Porro C."/>
            <person name="Ventosa A."/>
        </authorList>
    </citation>
    <scope>NUCLEOTIDE SEQUENCE [LARGE SCALE GENOMIC DNA]</scope>
    <source>
        <strain evidence="6 9">1APP75-32.1</strain>
        <strain evidence="8">1APR75-15</strain>
        <strain evidence="7">1ASR75-15</strain>
    </source>
</reference>
<dbReference type="SMART" id="SM00382">
    <property type="entry name" value="AAA"/>
    <property type="match status" value="1"/>
</dbReference>
<dbReference type="PROSITE" id="PS50045">
    <property type="entry name" value="SIGMA54_INTERACT_4"/>
    <property type="match status" value="1"/>
</dbReference>
<dbReference type="InterPro" id="IPR058031">
    <property type="entry name" value="AAA_lid_NorR"/>
</dbReference>
<name>A0AAW7R4P8_9GAMM</name>
<dbReference type="AlphaFoldDB" id="A0AAW7R4P8"/>